<dbReference type="Proteomes" id="UP001488838">
    <property type="component" value="Unassembled WGS sequence"/>
</dbReference>
<dbReference type="PANTHER" id="PTHR24056:SF130">
    <property type="entry name" value="CYCLIN-DEPENDENT KINASE 6"/>
    <property type="match status" value="1"/>
</dbReference>
<feature type="region of interest" description="Disordered" evidence="11">
    <location>
        <begin position="135"/>
        <end position="311"/>
    </location>
</feature>
<keyword evidence="5 10" id="KW-0547">Nucleotide-binding</keyword>
<evidence type="ECO:0000256" key="5">
    <source>
        <dbReference type="ARBA" id="ARBA00022741"/>
    </source>
</evidence>
<keyword evidence="6" id="KW-0418">Kinase</keyword>
<keyword evidence="3" id="KW-0723">Serine/threonine-protein kinase</keyword>
<evidence type="ECO:0000256" key="6">
    <source>
        <dbReference type="ARBA" id="ARBA00022777"/>
    </source>
</evidence>
<evidence type="ECO:0000259" key="12">
    <source>
        <dbReference type="PROSITE" id="PS50011"/>
    </source>
</evidence>
<feature type="region of interest" description="Disordered" evidence="11">
    <location>
        <begin position="1"/>
        <end position="120"/>
    </location>
</feature>
<evidence type="ECO:0000256" key="10">
    <source>
        <dbReference type="PROSITE-ProRule" id="PRU10141"/>
    </source>
</evidence>
<evidence type="ECO:0000256" key="2">
    <source>
        <dbReference type="ARBA" id="ARBA00012425"/>
    </source>
</evidence>
<evidence type="ECO:0000256" key="1">
    <source>
        <dbReference type="ARBA" id="ARBA00006485"/>
    </source>
</evidence>
<protein>
    <recommendedName>
        <fullName evidence="2">cyclin-dependent kinase</fullName>
        <ecNumber evidence="2">2.7.11.22</ecNumber>
    </recommendedName>
</protein>
<dbReference type="GO" id="GO:0010389">
    <property type="term" value="P:regulation of G2/M transition of mitotic cell cycle"/>
    <property type="evidence" value="ECO:0007669"/>
    <property type="project" value="TreeGrafter"/>
</dbReference>
<dbReference type="GO" id="GO:0004693">
    <property type="term" value="F:cyclin-dependent protein serine/threonine kinase activity"/>
    <property type="evidence" value="ECO:0007669"/>
    <property type="project" value="UniProtKB-EC"/>
</dbReference>
<dbReference type="GO" id="GO:0007165">
    <property type="term" value="P:signal transduction"/>
    <property type="evidence" value="ECO:0007669"/>
    <property type="project" value="TreeGrafter"/>
</dbReference>
<proteinExistence type="inferred from homology"/>
<comment type="catalytic activity">
    <reaction evidence="8">
        <text>L-threonyl-[protein] + ATP = O-phospho-L-threonyl-[protein] + ADP + H(+)</text>
        <dbReference type="Rhea" id="RHEA:46608"/>
        <dbReference type="Rhea" id="RHEA-COMP:11060"/>
        <dbReference type="Rhea" id="RHEA-COMP:11605"/>
        <dbReference type="ChEBI" id="CHEBI:15378"/>
        <dbReference type="ChEBI" id="CHEBI:30013"/>
        <dbReference type="ChEBI" id="CHEBI:30616"/>
        <dbReference type="ChEBI" id="CHEBI:61977"/>
        <dbReference type="ChEBI" id="CHEBI:456216"/>
        <dbReference type="EC" id="2.7.11.22"/>
    </reaction>
</comment>
<evidence type="ECO:0000313" key="13">
    <source>
        <dbReference type="EMBL" id="KAK7818339.1"/>
    </source>
</evidence>
<dbReference type="SUPFAM" id="SSF56112">
    <property type="entry name" value="Protein kinase-like (PK-like)"/>
    <property type="match status" value="1"/>
</dbReference>
<dbReference type="InterPro" id="IPR050108">
    <property type="entry name" value="CDK"/>
</dbReference>
<dbReference type="GO" id="GO:0000307">
    <property type="term" value="C:cyclin-dependent protein kinase holoenzyme complex"/>
    <property type="evidence" value="ECO:0007669"/>
    <property type="project" value="TreeGrafter"/>
</dbReference>
<dbReference type="GO" id="GO:0005524">
    <property type="term" value="F:ATP binding"/>
    <property type="evidence" value="ECO:0007669"/>
    <property type="project" value="UniProtKB-UniRule"/>
</dbReference>
<gene>
    <name evidence="13" type="ORF">U0070_018655</name>
</gene>
<dbReference type="InterPro" id="IPR011009">
    <property type="entry name" value="Kinase-like_dom_sf"/>
</dbReference>
<feature type="non-terminal residue" evidence="13">
    <location>
        <position position="382"/>
    </location>
</feature>
<evidence type="ECO:0000256" key="3">
    <source>
        <dbReference type="ARBA" id="ARBA00022527"/>
    </source>
</evidence>
<dbReference type="GO" id="GO:0010468">
    <property type="term" value="P:regulation of gene expression"/>
    <property type="evidence" value="ECO:0007669"/>
    <property type="project" value="TreeGrafter"/>
</dbReference>
<evidence type="ECO:0000256" key="9">
    <source>
        <dbReference type="ARBA" id="ARBA00048367"/>
    </source>
</evidence>
<evidence type="ECO:0000313" key="14">
    <source>
        <dbReference type="Proteomes" id="UP001488838"/>
    </source>
</evidence>
<feature type="compositionally biased region" description="Low complexity" evidence="11">
    <location>
        <begin position="88"/>
        <end position="105"/>
    </location>
</feature>
<dbReference type="InterPro" id="IPR000719">
    <property type="entry name" value="Prot_kinase_dom"/>
</dbReference>
<sequence>MEFISVPRPPPPAPPHWSGCTKNRKFSFNFLPPSEPPVRSRSVGNPARAGPRSLAPEGFNLHTRRRAGLGPPGPTGPRPAAQPPGLVPPAAARAPSLPGLPAGGASPPPSLRPPPLCPPPARRALLAVAAVTCSARRARAGADGHPSFSGGQSPRPTEKLKVERKEAISEQMSDHPYSHTPSIGLQGPESPNPSTLPQKGEPRAPSHQLPNAPKTPRSPHVQALESGRAARTTGEEEGSALSSGGGAATRLGGVSRRLRPALARRRGGRPVQPGDRESDSGRPRGVQAASAHSGPSVLHRQRPATMEKDSLSRADQQYECVAEIGEGAYGKVFKARDLKNGGRFVALKRVRVQTGEEGMPLSTIREVAVLRHLETFEHPNVV</sequence>
<dbReference type="InterPro" id="IPR017441">
    <property type="entry name" value="Protein_kinase_ATP_BS"/>
</dbReference>
<dbReference type="FunFam" id="3.30.200.20:FF:000124">
    <property type="entry name" value="Cyclin-dependent kinase 4"/>
    <property type="match status" value="1"/>
</dbReference>
<dbReference type="PROSITE" id="PS50011">
    <property type="entry name" value="PROTEIN_KINASE_DOM"/>
    <property type="match status" value="1"/>
</dbReference>
<dbReference type="PANTHER" id="PTHR24056">
    <property type="entry name" value="CELL DIVISION PROTEIN KINASE"/>
    <property type="match status" value="1"/>
</dbReference>
<dbReference type="GO" id="GO:0005634">
    <property type="term" value="C:nucleus"/>
    <property type="evidence" value="ECO:0007669"/>
    <property type="project" value="TreeGrafter"/>
</dbReference>
<dbReference type="GO" id="GO:0030332">
    <property type="term" value="F:cyclin binding"/>
    <property type="evidence" value="ECO:0007669"/>
    <property type="project" value="TreeGrafter"/>
</dbReference>
<feature type="binding site" evidence="10">
    <location>
        <position position="348"/>
    </location>
    <ligand>
        <name>ATP</name>
        <dbReference type="ChEBI" id="CHEBI:30616"/>
    </ligand>
</feature>
<reference evidence="13 14" key="1">
    <citation type="journal article" date="2023" name="bioRxiv">
        <title>Conserved and derived expression patterns and positive selection on dental genes reveal complex evolutionary context of ever-growing rodent molars.</title>
        <authorList>
            <person name="Calamari Z.T."/>
            <person name="Song A."/>
            <person name="Cohen E."/>
            <person name="Akter M."/>
            <person name="Roy R.D."/>
            <person name="Hallikas O."/>
            <person name="Christensen M.M."/>
            <person name="Li P."/>
            <person name="Marangoni P."/>
            <person name="Jernvall J."/>
            <person name="Klein O.D."/>
        </authorList>
    </citation>
    <scope>NUCLEOTIDE SEQUENCE [LARGE SCALE GENOMIC DNA]</scope>
    <source>
        <strain evidence="13">V071</strain>
    </source>
</reference>
<feature type="compositionally biased region" description="Pro residues" evidence="11">
    <location>
        <begin position="106"/>
        <end position="120"/>
    </location>
</feature>
<accession>A0AAW0IVH8</accession>
<name>A0AAW0IVH8_MYOGA</name>
<feature type="compositionally biased region" description="Basic residues" evidence="11">
    <location>
        <begin position="256"/>
        <end position="268"/>
    </location>
</feature>
<feature type="compositionally biased region" description="Basic and acidic residues" evidence="11">
    <location>
        <begin position="156"/>
        <end position="177"/>
    </location>
</feature>
<comment type="caution">
    <text evidence="13">The sequence shown here is derived from an EMBL/GenBank/DDBJ whole genome shotgun (WGS) entry which is preliminary data.</text>
</comment>
<keyword evidence="14" id="KW-1185">Reference proteome</keyword>
<keyword evidence="4" id="KW-0808">Transferase</keyword>
<feature type="domain" description="Protein kinase" evidence="12">
    <location>
        <begin position="318"/>
        <end position="382"/>
    </location>
</feature>
<dbReference type="PROSITE" id="PS00107">
    <property type="entry name" value="PROTEIN_KINASE_ATP"/>
    <property type="match status" value="1"/>
</dbReference>
<dbReference type="AlphaFoldDB" id="A0AAW0IVH8"/>
<dbReference type="GO" id="GO:0005737">
    <property type="term" value="C:cytoplasm"/>
    <property type="evidence" value="ECO:0007669"/>
    <property type="project" value="TreeGrafter"/>
</dbReference>
<comment type="catalytic activity">
    <reaction evidence="9">
        <text>L-seryl-[protein] + ATP = O-phospho-L-seryl-[protein] + ADP + H(+)</text>
        <dbReference type="Rhea" id="RHEA:17989"/>
        <dbReference type="Rhea" id="RHEA-COMP:9863"/>
        <dbReference type="Rhea" id="RHEA-COMP:11604"/>
        <dbReference type="ChEBI" id="CHEBI:15378"/>
        <dbReference type="ChEBI" id="CHEBI:29999"/>
        <dbReference type="ChEBI" id="CHEBI:30616"/>
        <dbReference type="ChEBI" id="CHEBI:83421"/>
        <dbReference type="ChEBI" id="CHEBI:456216"/>
        <dbReference type="EC" id="2.7.11.22"/>
    </reaction>
</comment>
<keyword evidence="7 10" id="KW-0067">ATP-binding</keyword>
<dbReference type="EMBL" id="JBBHLL010000088">
    <property type="protein sequence ID" value="KAK7818339.1"/>
    <property type="molecule type" value="Genomic_DNA"/>
</dbReference>
<comment type="similarity">
    <text evidence="1">Belongs to the protein kinase superfamily. CMGC Ser/Thr protein kinase family. CDC2/CDKX subfamily.</text>
</comment>
<dbReference type="Gene3D" id="3.30.200.20">
    <property type="entry name" value="Phosphorylase Kinase, domain 1"/>
    <property type="match status" value="1"/>
</dbReference>
<dbReference type="GO" id="GO:0000082">
    <property type="term" value="P:G1/S transition of mitotic cell cycle"/>
    <property type="evidence" value="ECO:0007669"/>
    <property type="project" value="TreeGrafter"/>
</dbReference>
<evidence type="ECO:0000256" key="8">
    <source>
        <dbReference type="ARBA" id="ARBA00047811"/>
    </source>
</evidence>
<evidence type="ECO:0000256" key="11">
    <source>
        <dbReference type="SAM" id="MobiDB-lite"/>
    </source>
</evidence>
<dbReference type="EC" id="2.7.11.22" evidence="2"/>
<evidence type="ECO:0000256" key="4">
    <source>
        <dbReference type="ARBA" id="ARBA00022679"/>
    </source>
</evidence>
<evidence type="ECO:0000256" key="7">
    <source>
        <dbReference type="ARBA" id="ARBA00022840"/>
    </source>
</evidence>
<feature type="compositionally biased region" description="Pro residues" evidence="11">
    <location>
        <begin position="71"/>
        <end position="87"/>
    </location>
</feature>
<organism evidence="13 14">
    <name type="scientific">Myodes glareolus</name>
    <name type="common">Bank vole</name>
    <name type="synonym">Clethrionomys glareolus</name>
    <dbReference type="NCBI Taxonomy" id="447135"/>
    <lineage>
        <taxon>Eukaryota</taxon>
        <taxon>Metazoa</taxon>
        <taxon>Chordata</taxon>
        <taxon>Craniata</taxon>
        <taxon>Vertebrata</taxon>
        <taxon>Euteleostomi</taxon>
        <taxon>Mammalia</taxon>
        <taxon>Eutheria</taxon>
        <taxon>Euarchontoglires</taxon>
        <taxon>Glires</taxon>
        <taxon>Rodentia</taxon>
        <taxon>Myomorpha</taxon>
        <taxon>Muroidea</taxon>
        <taxon>Cricetidae</taxon>
        <taxon>Arvicolinae</taxon>
        <taxon>Myodes</taxon>
    </lineage>
</organism>